<evidence type="ECO:0000256" key="1">
    <source>
        <dbReference type="ARBA" id="ARBA00022670"/>
    </source>
</evidence>
<keyword evidence="4" id="KW-0378">Hydrolase</keyword>
<keyword evidence="6" id="KW-0472">Membrane</keyword>
<dbReference type="InterPro" id="IPR043502">
    <property type="entry name" value="DNA/RNA_pol_sf"/>
</dbReference>
<dbReference type="InterPro" id="IPR054722">
    <property type="entry name" value="PolX-like_BBD"/>
</dbReference>
<gene>
    <name evidence="8" type="ORF">Slati_3063700</name>
</gene>
<feature type="transmembrane region" description="Helical" evidence="6">
    <location>
        <begin position="604"/>
        <end position="623"/>
    </location>
</feature>
<evidence type="ECO:0000256" key="2">
    <source>
        <dbReference type="ARBA" id="ARBA00022723"/>
    </source>
</evidence>
<dbReference type="AlphaFoldDB" id="A0AAW2UUX8"/>
<accession>A0AAW2UUX8</accession>
<dbReference type="InterPro" id="IPR001584">
    <property type="entry name" value="Integrase_cat-core"/>
</dbReference>
<dbReference type="SUPFAM" id="SSF56672">
    <property type="entry name" value="DNA/RNA polymerases"/>
    <property type="match status" value="1"/>
</dbReference>
<dbReference type="Pfam" id="PF22936">
    <property type="entry name" value="Pol_BBD"/>
    <property type="match status" value="1"/>
</dbReference>
<feature type="region of interest" description="Disordered" evidence="5">
    <location>
        <begin position="1"/>
        <end position="22"/>
    </location>
</feature>
<keyword evidence="6" id="KW-0812">Transmembrane</keyword>
<dbReference type="SUPFAM" id="SSF53098">
    <property type="entry name" value="Ribonuclease H-like"/>
    <property type="match status" value="1"/>
</dbReference>
<organism evidence="8">
    <name type="scientific">Sesamum latifolium</name>
    <dbReference type="NCBI Taxonomy" id="2727402"/>
    <lineage>
        <taxon>Eukaryota</taxon>
        <taxon>Viridiplantae</taxon>
        <taxon>Streptophyta</taxon>
        <taxon>Embryophyta</taxon>
        <taxon>Tracheophyta</taxon>
        <taxon>Spermatophyta</taxon>
        <taxon>Magnoliopsida</taxon>
        <taxon>eudicotyledons</taxon>
        <taxon>Gunneridae</taxon>
        <taxon>Pentapetalae</taxon>
        <taxon>asterids</taxon>
        <taxon>lamiids</taxon>
        <taxon>Lamiales</taxon>
        <taxon>Pedaliaceae</taxon>
        <taxon>Sesamum</taxon>
    </lineage>
</organism>
<dbReference type="InterPro" id="IPR012337">
    <property type="entry name" value="RNaseH-like_sf"/>
</dbReference>
<dbReference type="InterPro" id="IPR013103">
    <property type="entry name" value="RVT_2"/>
</dbReference>
<evidence type="ECO:0000313" key="8">
    <source>
        <dbReference type="EMBL" id="KAL0420408.1"/>
    </source>
</evidence>
<evidence type="ECO:0000256" key="3">
    <source>
        <dbReference type="ARBA" id="ARBA00022750"/>
    </source>
</evidence>
<dbReference type="PANTHER" id="PTHR42648:SF18">
    <property type="entry name" value="RETROTRANSPOSON, UNCLASSIFIED-LIKE PROTEIN"/>
    <property type="match status" value="1"/>
</dbReference>
<keyword evidence="6" id="KW-1133">Transmembrane helix</keyword>
<keyword evidence="1" id="KW-0645">Protease</keyword>
<dbReference type="Gene3D" id="3.30.420.10">
    <property type="entry name" value="Ribonuclease H-like superfamily/Ribonuclease H"/>
    <property type="match status" value="1"/>
</dbReference>
<reference evidence="8" key="2">
    <citation type="journal article" date="2024" name="Plant">
        <title>Genomic evolution and insights into agronomic trait innovations of Sesamum species.</title>
        <authorList>
            <person name="Miao H."/>
            <person name="Wang L."/>
            <person name="Qu L."/>
            <person name="Liu H."/>
            <person name="Sun Y."/>
            <person name="Le M."/>
            <person name="Wang Q."/>
            <person name="Wei S."/>
            <person name="Zheng Y."/>
            <person name="Lin W."/>
            <person name="Duan Y."/>
            <person name="Cao H."/>
            <person name="Xiong S."/>
            <person name="Wang X."/>
            <person name="Wei L."/>
            <person name="Li C."/>
            <person name="Ma Q."/>
            <person name="Ju M."/>
            <person name="Zhao R."/>
            <person name="Li G."/>
            <person name="Mu C."/>
            <person name="Tian Q."/>
            <person name="Mei H."/>
            <person name="Zhang T."/>
            <person name="Gao T."/>
            <person name="Zhang H."/>
        </authorList>
    </citation>
    <scope>NUCLEOTIDE SEQUENCE</scope>
    <source>
        <strain evidence="8">KEN1</strain>
    </source>
</reference>
<dbReference type="EMBL" id="JACGWN010000011">
    <property type="protein sequence ID" value="KAL0420408.1"/>
    <property type="molecule type" value="Genomic_DNA"/>
</dbReference>
<dbReference type="GO" id="GO:0004190">
    <property type="term" value="F:aspartic-type endopeptidase activity"/>
    <property type="evidence" value="ECO:0007669"/>
    <property type="project" value="UniProtKB-KW"/>
</dbReference>
<protein>
    <submittedName>
        <fullName evidence="8">Retrovirus-related Pol polyprotein from transposon TNT 1-94</fullName>
    </submittedName>
</protein>
<dbReference type="InterPro" id="IPR036397">
    <property type="entry name" value="RNaseH_sf"/>
</dbReference>
<dbReference type="Pfam" id="PF07727">
    <property type="entry name" value="RVT_2"/>
    <property type="match status" value="1"/>
</dbReference>
<proteinExistence type="predicted"/>
<evidence type="ECO:0000256" key="6">
    <source>
        <dbReference type="SAM" id="Phobius"/>
    </source>
</evidence>
<evidence type="ECO:0000259" key="7">
    <source>
        <dbReference type="PROSITE" id="PS50994"/>
    </source>
</evidence>
<dbReference type="GO" id="GO:0015074">
    <property type="term" value="P:DNA integration"/>
    <property type="evidence" value="ECO:0007669"/>
    <property type="project" value="InterPro"/>
</dbReference>
<dbReference type="PANTHER" id="PTHR42648">
    <property type="entry name" value="TRANSPOSASE, PUTATIVE-RELATED"/>
    <property type="match status" value="1"/>
</dbReference>
<dbReference type="GO" id="GO:0046872">
    <property type="term" value="F:metal ion binding"/>
    <property type="evidence" value="ECO:0007669"/>
    <property type="project" value="UniProtKB-KW"/>
</dbReference>
<keyword evidence="2" id="KW-0479">Metal-binding</keyword>
<dbReference type="GO" id="GO:0003676">
    <property type="term" value="F:nucleic acid binding"/>
    <property type="evidence" value="ECO:0007669"/>
    <property type="project" value="InterPro"/>
</dbReference>
<name>A0AAW2UUX8_9LAMI</name>
<dbReference type="GO" id="GO:0006508">
    <property type="term" value="P:proteolysis"/>
    <property type="evidence" value="ECO:0007669"/>
    <property type="project" value="UniProtKB-KW"/>
</dbReference>
<comment type="caution">
    <text evidence="8">The sequence shown here is derived from an EMBL/GenBank/DDBJ whole genome shotgun (WGS) entry which is preliminary data.</text>
</comment>
<reference evidence="8" key="1">
    <citation type="submission" date="2020-06" db="EMBL/GenBank/DDBJ databases">
        <authorList>
            <person name="Li T."/>
            <person name="Hu X."/>
            <person name="Zhang T."/>
            <person name="Song X."/>
            <person name="Zhang H."/>
            <person name="Dai N."/>
            <person name="Sheng W."/>
            <person name="Hou X."/>
            <person name="Wei L."/>
        </authorList>
    </citation>
    <scope>NUCLEOTIDE SEQUENCE</scope>
    <source>
        <strain evidence="8">KEN1</strain>
        <tissue evidence="8">Leaf</tissue>
    </source>
</reference>
<feature type="domain" description="Integrase catalytic" evidence="7">
    <location>
        <begin position="91"/>
        <end position="267"/>
    </location>
</feature>
<feature type="region of interest" description="Disordered" evidence="5">
    <location>
        <begin position="291"/>
        <end position="310"/>
    </location>
</feature>
<dbReference type="Pfam" id="PF00665">
    <property type="entry name" value="rve"/>
    <property type="match status" value="1"/>
</dbReference>
<keyword evidence="3" id="KW-0064">Aspartyl protease</keyword>
<dbReference type="InterPro" id="IPR039537">
    <property type="entry name" value="Retrotran_Ty1/copia-like"/>
</dbReference>
<dbReference type="PROSITE" id="PS50994">
    <property type="entry name" value="INTEGRASE"/>
    <property type="match status" value="1"/>
</dbReference>
<evidence type="ECO:0000256" key="5">
    <source>
        <dbReference type="SAM" id="MobiDB-lite"/>
    </source>
</evidence>
<sequence length="633" mass="72003">MRQESAVEGALLAKHQENESRGDPTLHVHIAIEKDYPPLKCWRRPDAKCTKCNQMGHEAVICRSKNKQQGEEAKIADQEEEDQLFMATCFVGNESNESWLIDSGCTNHMTHDKELFRDLKPTKITKFRISDEDYISVKGKGTVAIASCTVAQVFWKFKVKVENESGCKIQIIRSDNGKEYTSTEFDKFCEDSGIEHQLTAPYTPQQNGVSERRNRYIMEMSRCMLYEKNLPKKFWAKAANTTVFFQNRLPTKAVKDQTPFKAWYGYKPPLKFLKVFGCLCFTHFPQSKHDKLDTRASPGNKEENDWQSETVDHAPVRGTKLLVDIYERCNVVVCEPADYAEAKNDQKWILAMEELSMIEKNKTWILVDIPEGRKVIGVKWCLEPSLILMARSTSKKLGLWLKGMPKSLVSIYSDTLAPIARLDTIRLLLVIAAQKQEGEGDKLYLLKKALYDLKQAPRAWYSKIDEHLLNLGFVKSPSKATLYVKHNGTKILIVSLYVDDLLVTGNNTDHIQDFKQELIKVFETTDLGFMSYFLGMEIKQGQKGLDILSAVSILSRFMHCASELHLKAAKRVIRYVKGTSDFGVKFTRSKEFKLVGFSDSDGEVLLTILGVLQVTVLLFALGFSHGAQKSKKL</sequence>
<evidence type="ECO:0000256" key="4">
    <source>
        <dbReference type="ARBA" id="ARBA00022801"/>
    </source>
</evidence>